<accession>A0A1X7MQB9</accession>
<dbReference type="PANTHER" id="PTHR37423:SF2">
    <property type="entry name" value="MEMBRANE-BOUND LYTIC MUREIN TRANSGLYCOSYLASE C"/>
    <property type="match status" value="1"/>
</dbReference>
<evidence type="ECO:0000256" key="4">
    <source>
        <dbReference type="SAM" id="SignalP"/>
    </source>
</evidence>
<dbReference type="InterPro" id="IPR008258">
    <property type="entry name" value="Transglycosylase_SLT_dom_1"/>
</dbReference>
<dbReference type="EMBL" id="FXBL01000002">
    <property type="protein sequence ID" value="SMH26226.1"/>
    <property type="molecule type" value="Genomic_DNA"/>
</dbReference>
<feature type="chain" id="PRO_5010887478" evidence="4">
    <location>
        <begin position="27"/>
        <end position="292"/>
    </location>
</feature>
<protein>
    <submittedName>
        <fullName evidence="6">Transglycosylase SLT domain-containing protein</fullName>
    </submittedName>
</protein>
<feature type="signal peptide" evidence="4">
    <location>
        <begin position="1"/>
        <end position="26"/>
    </location>
</feature>
<proteinExistence type="inferred from homology"/>
<dbReference type="PANTHER" id="PTHR37423">
    <property type="entry name" value="SOLUBLE LYTIC MUREIN TRANSGLYCOSYLASE-RELATED"/>
    <property type="match status" value="1"/>
</dbReference>
<sequence length="292" mass="31378">MGRQAKSPSMAPLLAVTILTSICVVADHAALASELAASTLFQHHEARQSRQEDDVASSADTVSEARWARSPDDYALGEGGRIVPRHQAPEPIGMPASEVVGFEPDDNHFDSGVLSGMPECGPSPATSAEITRLVIEASQRHNVDAGFALAVVTAESRLDRLRNSPKGARGPMQLMPATAERFGVTDICDPEENIDGGVRYLRELTDEFKNPLLVAAAYNAGEGRVREHVGIPPFRETLRYVAEVLNIQMGLEGSGATASGAHDFADEQQSTPARGVITSRERRQWVGGVMHF</sequence>
<name>A0A1X7MQB9_9HYPH</name>
<feature type="domain" description="Transglycosylase SLT" evidence="5">
    <location>
        <begin position="133"/>
        <end position="230"/>
    </location>
</feature>
<evidence type="ECO:0000256" key="2">
    <source>
        <dbReference type="ARBA" id="ARBA00009387"/>
    </source>
</evidence>
<gene>
    <name evidence="6" type="ORF">SAMN02982922_0090</name>
</gene>
<dbReference type="Gene3D" id="1.10.530.10">
    <property type="match status" value="1"/>
</dbReference>
<evidence type="ECO:0000313" key="7">
    <source>
        <dbReference type="Proteomes" id="UP000193083"/>
    </source>
</evidence>
<evidence type="ECO:0000259" key="5">
    <source>
        <dbReference type="Pfam" id="PF01464"/>
    </source>
</evidence>
<organism evidence="6 7">
    <name type="scientific">Mesorhizobium australicum</name>
    <dbReference type="NCBI Taxonomy" id="536018"/>
    <lineage>
        <taxon>Bacteria</taxon>
        <taxon>Pseudomonadati</taxon>
        <taxon>Pseudomonadota</taxon>
        <taxon>Alphaproteobacteria</taxon>
        <taxon>Hyphomicrobiales</taxon>
        <taxon>Phyllobacteriaceae</taxon>
        <taxon>Mesorhizobium</taxon>
    </lineage>
</organism>
<dbReference type="Proteomes" id="UP000193083">
    <property type="component" value="Unassembled WGS sequence"/>
</dbReference>
<dbReference type="SUPFAM" id="SSF53955">
    <property type="entry name" value="Lysozyme-like"/>
    <property type="match status" value="1"/>
</dbReference>
<comment type="similarity">
    <text evidence="2">Belongs to the virb1 family.</text>
</comment>
<dbReference type="CDD" id="cd00254">
    <property type="entry name" value="LT-like"/>
    <property type="match status" value="1"/>
</dbReference>
<comment type="similarity">
    <text evidence="1">Belongs to the transglycosylase Slt family.</text>
</comment>
<dbReference type="InterPro" id="IPR023346">
    <property type="entry name" value="Lysozyme-like_dom_sf"/>
</dbReference>
<feature type="region of interest" description="Disordered" evidence="3">
    <location>
        <begin position="46"/>
        <end position="81"/>
    </location>
</feature>
<dbReference type="Pfam" id="PF01464">
    <property type="entry name" value="SLT"/>
    <property type="match status" value="1"/>
</dbReference>
<dbReference type="AlphaFoldDB" id="A0A1X7MQB9"/>
<keyword evidence="7" id="KW-1185">Reference proteome</keyword>
<evidence type="ECO:0000313" key="6">
    <source>
        <dbReference type="EMBL" id="SMH26226.1"/>
    </source>
</evidence>
<evidence type="ECO:0000256" key="1">
    <source>
        <dbReference type="ARBA" id="ARBA00007734"/>
    </source>
</evidence>
<reference evidence="6 7" key="1">
    <citation type="submission" date="2017-04" db="EMBL/GenBank/DDBJ databases">
        <authorList>
            <person name="Afonso C.L."/>
            <person name="Miller P.J."/>
            <person name="Scott M.A."/>
            <person name="Spackman E."/>
            <person name="Goraichik I."/>
            <person name="Dimitrov K.M."/>
            <person name="Suarez D.L."/>
            <person name="Swayne D.E."/>
        </authorList>
    </citation>
    <scope>NUCLEOTIDE SEQUENCE [LARGE SCALE GENOMIC DNA]</scope>
    <source>
        <strain evidence="6 7">B5P</strain>
    </source>
</reference>
<keyword evidence="4" id="KW-0732">Signal</keyword>
<evidence type="ECO:0000256" key="3">
    <source>
        <dbReference type="SAM" id="MobiDB-lite"/>
    </source>
</evidence>